<proteinExistence type="predicted"/>
<name>A0A6M1LIJ4_9PROT</name>
<accession>A0A6M1LIJ4</accession>
<comment type="caution">
    <text evidence="1">The sequence shown here is derived from an EMBL/GenBank/DDBJ whole genome shotgun (WGS) entry which is preliminary data.</text>
</comment>
<dbReference type="Proteomes" id="UP000475385">
    <property type="component" value="Unassembled WGS sequence"/>
</dbReference>
<dbReference type="PIRSF" id="PIRSF028291">
    <property type="entry name" value="UCP028291"/>
    <property type="match status" value="1"/>
</dbReference>
<reference evidence="1 2" key="2">
    <citation type="submission" date="2020-03" db="EMBL/GenBank/DDBJ databases">
        <title>Roseomonas stagni sp. nov., isolated from pond water in Japan.</title>
        <authorList>
            <person name="Furuhata K."/>
            <person name="Miyamoto H."/>
            <person name="Goto K."/>
        </authorList>
    </citation>
    <scope>NUCLEOTIDE SEQUENCE [LARGE SCALE GENOMIC DNA]</scope>
    <source>
        <strain evidence="1 2">PeD5</strain>
    </source>
</reference>
<organism evidence="1 2">
    <name type="scientific">Falsiroseomonas algicola</name>
    <dbReference type="NCBI Taxonomy" id="2716930"/>
    <lineage>
        <taxon>Bacteria</taxon>
        <taxon>Pseudomonadati</taxon>
        <taxon>Pseudomonadota</taxon>
        <taxon>Alphaproteobacteria</taxon>
        <taxon>Acetobacterales</taxon>
        <taxon>Roseomonadaceae</taxon>
        <taxon>Falsiroseomonas</taxon>
    </lineage>
</organism>
<dbReference type="AlphaFoldDB" id="A0A6M1LIJ4"/>
<dbReference type="EMBL" id="JAAIKB010000003">
    <property type="protein sequence ID" value="NGM20123.1"/>
    <property type="molecule type" value="Genomic_DNA"/>
</dbReference>
<protein>
    <submittedName>
        <fullName evidence="1">DUF2218 domain-containing protein</fullName>
    </submittedName>
</protein>
<dbReference type="Gene3D" id="3.30.310.50">
    <property type="entry name" value="Alpha-D-phosphohexomutase, C-terminal domain"/>
    <property type="match status" value="1"/>
</dbReference>
<sequence length="93" mass="10617">MMTIARVETETPARTMGQLCKHFGHRIPTSHDERQGRIEFTEALCELEAQEGTLVLRLTATDEAVMARMQKVVADHLLRFAFRDPPQVVWQPA</sequence>
<dbReference type="InterPro" id="IPR014543">
    <property type="entry name" value="UCP028291"/>
</dbReference>
<reference evidence="1 2" key="1">
    <citation type="submission" date="2020-02" db="EMBL/GenBank/DDBJ databases">
        <authorList>
            <person name="Kim H.M."/>
            <person name="Jeon C.O."/>
        </authorList>
    </citation>
    <scope>NUCLEOTIDE SEQUENCE [LARGE SCALE GENOMIC DNA]</scope>
    <source>
        <strain evidence="1 2">PeD5</strain>
    </source>
</reference>
<evidence type="ECO:0000313" key="2">
    <source>
        <dbReference type="Proteomes" id="UP000475385"/>
    </source>
</evidence>
<gene>
    <name evidence="1" type="ORF">G3576_08870</name>
</gene>
<dbReference type="Pfam" id="PF09981">
    <property type="entry name" value="DUF2218"/>
    <property type="match status" value="1"/>
</dbReference>
<evidence type="ECO:0000313" key="1">
    <source>
        <dbReference type="EMBL" id="NGM20123.1"/>
    </source>
</evidence>
<dbReference type="RefSeq" id="WP_164694035.1">
    <property type="nucleotide sequence ID" value="NZ_JAAIKB010000003.1"/>
</dbReference>
<keyword evidence="2" id="KW-1185">Reference proteome</keyword>